<dbReference type="PATRIC" id="fig|930169.3.peg.2072"/>
<accession>K0CFK1</accession>
<protein>
    <recommendedName>
        <fullName evidence="4">DUF3577 domain-containing protein</fullName>
    </recommendedName>
</protein>
<evidence type="ECO:0000313" key="2">
    <source>
        <dbReference type="EMBL" id="AFT70371.1"/>
    </source>
</evidence>
<organism evidence="2 3">
    <name type="scientific">Alcanivorax dieselolei (strain DSM 16502 / CGMCC 1.3690 / MCCC 1A00001 / B-5)</name>
    <name type="common">Alloalcanivorax dieselolei</name>
    <dbReference type="NCBI Taxonomy" id="930169"/>
    <lineage>
        <taxon>Bacteria</taxon>
        <taxon>Pseudomonadati</taxon>
        <taxon>Pseudomonadota</taxon>
        <taxon>Gammaproteobacteria</taxon>
        <taxon>Oceanospirillales</taxon>
        <taxon>Alcanivoracaceae</taxon>
        <taxon>Alloalcanivorax</taxon>
    </lineage>
</organism>
<sequence length="258" mass="28181">MNPAQSTQPTQSTQEKQYFDLHTTGIGYLNRIREVSPKKGNPFLACNIAALSGAADDVVYTRFDCRVSGKEAEALVRQYEDAVKQDQKVLISFKIGDLWADTFTYTKGDKTGQTGVSLKARLLFISWIKVNGQLVYKAEKAERPQLEQDPSGQASQGGQDDQAEATSSEDSPAPAAEASSSPKEAPRQSAQIALPETVQLSKDAPDFQERKAALKQQGYRFDGQAKVWRLPTDAAKSAIEAQHQANAQDWARSAQATA</sequence>
<evidence type="ECO:0008006" key="4">
    <source>
        <dbReference type="Google" id="ProtNLM"/>
    </source>
</evidence>
<dbReference type="STRING" id="930169.B5T_02097"/>
<feature type="region of interest" description="Disordered" evidence="1">
    <location>
        <begin position="142"/>
        <end position="206"/>
    </location>
</feature>
<dbReference type="Pfam" id="PF12101">
    <property type="entry name" value="DUF3577"/>
    <property type="match status" value="1"/>
</dbReference>
<dbReference type="eggNOG" id="ENOG502Z9W9">
    <property type="taxonomic scope" value="Bacteria"/>
</dbReference>
<evidence type="ECO:0000256" key="1">
    <source>
        <dbReference type="SAM" id="MobiDB-lite"/>
    </source>
</evidence>
<dbReference type="NCBIfam" id="NF040584">
    <property type="entry name" value="STY4534_fam"/>
    <property type="match status" value="1"/>
</dbReference>
<evidence type="ECO:0000313" key="3">
    <source>
        <dbReference type="Proteomes" id="UP000006286"/>
    </source>
</evidence>
<dbReference type="OrthoDB" id="6402776at2"/>
<keyword evidence="3" id="KW-1185">Reference proteome</keyword>
<name>K0CFK1_ALCDB</name>
<reference evidence="2 3" key="1">
    <citation type="journal article" date="2012" name="J. Bacteriol.">
        <title>Complete genome sequence of Alcanivorax dieselolei type strain B5.</title>
        <authorList>
            <person name="Lai Q."/>
            <person name="Li W."/>
            <person name="Shao Z."/>
        </authorList>
    </citation>
    <scope>NUCLEOTIDE SEQUENCE [LARGE SCALE GENOMIC DNA]</scope>
    <source>
        <strain evidence="3">DSM 16502 / CGMCC 1.3690 / B-5</strain>
    </source>
</reference>
<proteinExistence type="predicted"/>
<dbReference type="HOGENOM" id="CLU_056377_1_0_6"/>
<dbReference type="EMBL" id="CP003466">
    <property type="protein sequence ID" value="AFT70371.1"/>
    <property type="molecule type" value="Genomic_DNA"/>
</dbReference>
<dbReference type="Proteomes" id="UP000006286">
    <property type="component" value="Chromosome"/>
</dbReference>
<dbReference type="KEGG" id="adi:B5T_02097"/>
<gene>
    <name evidence="2" type="ordered locus">B5T_02097</name>
</gene>
<dbReference type="AlphaFoldDB" id="K0CFK1"/>
<feature type="compositionally biased region" description="Low complexity" evidence="1">
    <location>
        <begin position="148"/>
        <end position="183"/>
    </location>
</feature>
<dbReference type="InterPro" id="IPR021960">
    <property type="entry name" value="DUF3577"/>
</dbReference>